<accession>A0ABX6ESD1</accession>
<name>A0ABX6ESD1_KLUMA</name>
<dbReference type="Proteomes" id="UP000422736">
    <property type="component" value="Chromosome 3"/>
</dbReference>
<proteinExistence type="predicted"/>
<dbReference type="PROSITE" id="PS00626">
    <property type="entry name" value="RCC1_2"/>
    <property type="match status" value="1"/>
</dbReference>
<organism evidence="2 3">
    <name type="scientific">Kluyveromyces marxianus</name>
    <name type="common">Yeast</name>
    <name type="synonym">Candida kefyr</name>
    <dbReference type="NCBI Taxonomy" id="4911"/>
    <lineage>
        <taxon>Eukaryota</taxon>
        <taxon>Fungi</taxon>
        <taxon>Dikarya</taxon>
        <taxon>Ascomycota</taxon>
        <taxon>Saccharomycotina</taxon>
        <taxon>Saccharomycetes</taxon>
        <taxon>Saccharomycetales</taxon>
        <taxon>Saccharomycetaceae</taxon>
        <taxon>Kluyveromyces</taxon>
    </lineage>
</organism>
<evidence type="ECO:0000256" key="1">
    <source>
        <dbReference type="PROSITE-ProRule" id="PRU00235"/>
    </source>
</evidence>
<reference evidence="2 3" key="2">
    <citation type="submission" date="2019-11" db="EMBL/GenBank/DDBJ databases">
        <authorList>
            <person name="Lu H."/>
        </authorList>
    </citation>
    <scope>NUCLEOTIDE SEQUENCE [LARGE SCALE GENOMIC DNA]</scope>
    <source>
        <strain evidence="2 3">FIM1</strain>
    </source>
</reference>
<dbReference type="Gene3D" id="2.130.10.30">
    <property type="entry name" value="Regulator of chromosome condensation 1/beta-lactamase-inhibitor protein II"/>
    <property type="match status" value="2"/>
</dbReference>
<dbReference type="SUPFAM" id="SSF50985">
    <property type="entry name" value="RCC1/BLIP-II"/>
    <property type="match status" value="1"/>
</dbReference>
<dbReference type="PANTHER" id="PTHR45982">
    <property type="entry name" value="REGULATOR OF CHROMOSOME CONDENSATION"/>
    <property type="match status" value="1"/>
</dbReference>
<protein>
    <submittedName>
        <fullName evidence="2">Protein ATS1</fullName>
    </submittedName>
</protein>
<feature type="repeat" description="RCC1" evidence="1">
    <location>
        <begin position="5"/>
        <end position="56"/>
    </location>
</feature>
<dbReference type="InterPro" id="IPR000408">
    <property type="entry name" value="Reg_chr_condens"/>
</dbReference>
<dbReference type="PRINTS" id="PR00633">
    <property type="entry name" value="RCCNDNSATION"/>
</dbReference>
<sequence length="371" mass="40189">MTAVYELQCFGSNGSGQLGVGHEEDLMLPITSFVSKGIGIKKVACGGNHSLLLLEDGSLFWCGDNSVGQCAPIGKENGDTPNKSCSWVSVPGKYIDVACGWEFSVVIDSEGMVMTRGKGCKGELGVPEVTESDAWNALFRVQDRRNATCHAAFQHCAVVDRNVVFAWGNNRKQQICGESSLKVVDSPREIYHGRGSSEYVRVAVGKDFTFILVDKEGKQDLILQGPLQQELPRIISKLDADQTTVKQFASMWSSLHLLTESGHLISIGRGSHGQFLQNPIPSNTIGFAAGSEHGILVTSGMEVYCWGWGEHGNCGPLRPQGSSLESENHVTAHHVNDKSNVISPLNLIGKYENVEAVYGGCATTWIMTRSD</sequence>
<evidence type="ECO:0000313" key="2">
    <source>
        <dbReference type="EMBL" id="QGN15245.1"/>
    </source>
</evidence>
<dbReference type="Pfam" id="PF13540">
    <property type="entry name" value="RCC1_2"/>
    <property type="match status" value="1"/>
</dbReference>
<dbReference type="EMBL" id="CP015056">
    <property type="protein sequence ID" value="QGN15245.1"/>
    <property type="molecule type" value="Genomic_DNA"/>
</dbReference>
<gene>
    <name evidence="2" type="primary">ATS1</name>
    <name evidence="2" type="ORF">FIM1_1934</name>
</gene>
<dbReference type="PANTHER" id="PTHR45982:SF1">
    <property type="entry name" value="REGULATOR OF CHROMOSOME CONDENSATION"/>
    <property type="match status" value="1"/>
</dbReference>
<feature type="repeat" description="RCC1" evidence="1">
    <location>
        <begin position="162"/>
        <end position="215"/>
    </location>
</feature>
<evidence type="ECO:0000313" key="3">
    <source>
        <dbReference type="Proteomes" id="UP000422736"/>
    </source>
</evidence>
<dbReference type="InterPro" id="IPR051553">
    <property type="entry name" value="Ran_GTPase-activating"/>
</dbReference>
<reference evidence="2 3" key="1">
    <citation type="submission" date="2016-03" db="EMBL/GenBank/DDBJ databases">
        <title>How can Kluyveromyces marxianus grow so fast - potential evolutionary course in Saccharomyces Complex revealed by comparative genomics.</title>
        <authorList>
            <person name="Mo W."/>
            <person name="Lu W."/>
            <person name="Yang X."/>
            <person name="Qi J."/>
            <person name="Lv H."/>
        </authorList>
    </citation>
    <scope>NUCLEOTIDE SEQUENCE [LARGE SCALE GENOMIC DNA]</scope>
    <source>
        <strain evidence="2 3">FIM1</strain>
    </source>
</reference>
<keyword evidence="3" id="KW-1185">Reference proteome</keyword>
<dbReference type="PROSITE" id="PS50012">
    <property type="entry name" value="RCC1_3"/>
    <property type="match status" value="2"/>
</dbReference>
<dbReference type="InterPro" id="IPR009091">
    <property type="entry name" value="RCC1/BLIP-II"/>
</dbReference>